<dbReference type="InParanoid" id="E2BZS9"/>
<dbReference type="Pfam" id="PF00650">
    <property type="entry name" value="CRAL_TRIO"/>
    <property type="match status" value="1"/>
</dbReference>
<dbReference type="OrthoDB" id="1434354at2759"/>
<dbReference type="Proteomes" id="UP000008237">
    <property type="component" value="Unassembled WGS sequence"/>
</dbReference>
<name>E2BZS9_HARSA</name>
<dbReference type="OMA" id="WINCAGI"/>
<sequence>MYGILHVVTQKEFIKSTIKVLDDYLKLAREQAKQHGQIANQLTVIFDMDGFNLKQYMWKPAGELVLILIQMYEANYPEILKMCFIINGKFNQINSNKYTYRIYKTNFIFRDIS</sequence>
<dbReference type="InterPro" id="IPR036865">
    <property type="entry name" value="CRAL-TRIO_dom_sf"/>
</dbReference>
<feature type="domain" description="CRAL-TRIO" evidence="1">
    <location>
        <begin position="1"/>
        <end position="113"/>
    </location>
</feature>
<proteinExistence type="predicted"/>
<keyword evidence="3" id="KW-1185">Reference proteome</keyword>
<dbReference type="EMBL" id="GL451671">
    <property type="protein sequence ID" value="EFN78800.1"/>
    <property type="molecule type" value="Genomic_DNA"/>
</dbReference>
<gene>
    <name evidence="2" type="ORF">EAI_02137</name>
</gene>
<accession>E2BZS9</accession>
<protein>
    <submittedName>
        <fullName evidence="2">Retinal-binding protein</fullName>
    </submittedName>
</protein>
<dbReference type="PANTHER" id="PTHR23324:SF83">
    <property type="entry name" value="SEC14-LIKE PROTEIN 2"/>
    <property type="match status" value="1"/>
</dbReference>
<reference evidence="2 3" key="1">
    <citation type="journal article" date="2010" name="Science">
        <title>Genomic comparison of the ants Camponotus floridanus and Harpegnathos saltator.</title>
        <authorList>
            <person name="Bonasio R."/>
            <person name="Zhang G."/>
            <person name="Ye C."/>
            <person name="Mutti N.S."/>
            <person name="Fang X."/>
            <person name="Qin N."/>
            <person name="Donahue G."/>
            <person name="Yang P."/>
            <person name="Li Q."/>
            <person name="Li C."/>
            <person name="Zhang P."/>
            <person name="Huang Z."/>
            <person name="Berger S.L."/>
            <person name="Reinberg D."/>
            <person name="Wang J."/>
            <person name="Liebig J."/>
        </authorList>
    </citation>
    <scope>NUCLEOTIDE SEQUENCE [LARGE SCALE GENOMIC DNA]</scope>
    <source>
        <strain evidence="2 3">R22 G/1</strain>
    </source>
</reference>
<dbReference type="PROSITE" id="PS50191">
    <property type="entry name" value="CRAL_TRIO"/>
    <property type="match status" value="1"/>
</dbReference>
<evidence type="ECO:0000313" key="2">
    <source>
        <dbReference type="EMBL" id="EFN78800.1"/>
    </source>
</evidence>
<dbReference type="SUPFAM" id="SSF52087">
    <property type="entry name" value="CRAL/TRIO domain"/>
    <property type="match status" value="1"/>
</dbReference>
<organism evidence="3">
    <name type="scientific">Harpegnathos saltator</name>
    <name type="common">Jerdon's jumping ant</name>
    <dbReference type="NCBI Taxonomy" id="610380"/>
    <lineage>
        <taxon>Eukaryota</taxon>
        <taxon>Metazoa</taxon>
        <taxon>Ecdysozoa</taxon>
        <taxon>Arthropoda</taxon>
        <taxon>Hexapoda</taxon>
        <taxon>Insecta</taxon>
        <taxon>Pterygota</taxon>
        <taxon>Neoptera</taxon>
        <taxon>Endopterygota</taxon>
        <taxon>Hymenoptera</taxon>
        <taxon>Apocrita</taxon>
        <taxon>Aculeata</taxon>
        <taxon>Formicoidea</taxon>
        <taxon>Formicidae</taxon>
        <taxon>Ponerinae</taxon>
        <taxon>Ponerini</taxon>
        <taxon>Harpegnathos</taxon>
    </lineage>
</organism>
<dbReference type="Gene3D" id="3.40.525.10">
    <property type="entry name" value="CRAL-TRIO lipid binding domain"/>
    <property type="match status" value="1"/>
</dbReference>
<dbReference type="AlphaFoldDB" id="E2BZS9"/>
<dbReference type="InterPro" id="IPR001251">
    <property type="entry name" value="CRAL-TRIO_dom"/>
</dbReference>
<evidence type="ECO:0000259" key="1">
    <source>
        <dbReference type="PROSITE" id="PS50191"/>
    </source>
</evidence>
<dbReference type="GO" id="GO:0005737">
    <property type="term" value="C:cytoplasm"/>
    <property type="evidence" value="ECO:0007669"/>
    <property type="project" value="TreeGrafter"/>
</dbReference>
<dbReference type="InterPro" id="IPR051064">
    <property type="entry name" value="SEC14/CRAL-TRIO_domain"/>
</dbReference>
<dbReference type="PANTHER" id="PTHR23324">
    <property type="entry name" value="SEC14 RELATED PROTEIN"/>
    <property type="match status" value="1"/>
</dbReference>
<evidence type="ECO:0000313" key="3">
    <source>
        <dbReference type="Proteomes" id="UP000008237"/>
    </source>
</evidence>